<dbReference type="EMBL" id="JAMTCO010000023">
    <property type="protein sequence ID" value="MCP2274301.1"/>
    <property type="molecule type" value="Genomic_DNA"/>
</dbReference>
<dbReference type="InterPro" id="IPR051448">
    <property type="entry name" value="CdaR-like_regulators"/>
</dbReference>
<sequence>MTLAHQAGETAVPLWGAVVPDLARRVRPLAGTLIRDAVVAIQEAVPQYRRPLSGKFREVLVGAVRAAVLQCFEFIEDPAASRAQWLAVLRHAGRVEFHEGRTLDALQTAVRVGARSVWRHISAAGQDLGIEADTLLAVAEAIFAYVDDLCVVAAAGYTEARAAAGGAHDQCRKRLLHALLTDQPANPHAITDLAAAADWPLPPTLCVVLLDEPTDRLPAGALVDLDRPDPCLIIAAPVADVPASAIASRAGVDTGADHRPTQIDLGSVRGPADWAARVVIGPAVAVHDVHRSLRSARRAQTLVHRGVLPDGPVTWCDEHLATLLLFTDESLVHQVARPVVAALAGLTDKQRGRIAETLRTWLHTRGDIGETAALLAVHPQTVRYRMNHVEALLGDRLADPEQRFLMELTAHVWSGTGDAPA</sequence>
<name>A0ABT1INP7_9PSEU</name>
<evidence type="ECO:0000313" key="3">
    <source>
        <dbReference type="EMBL" id="MCP2274301.1"/>
    </source>
</evidence>
<dbReference type="PANTHER" id="PTHR33744:SF1">
    <property type="entry name" value="DNA-BINDING TRANSCRIPTIONAL ACTIVATOR ADER"/>
    <property type="match status" value="1"/>
</dbReference>
<gene>
    <name evidence="3" type="ORF">LV75_006835</name>
</gene>
<dbReference type="Proteomes" id="UP001205185">
    <property type="component" value="Unassembled WGS sequence"/>
</dbReference>
<dbReference type="InterPro" id="IPR025736">
    <property type="entry name" value="PucR_C-HTH_dom"/>
</dbReference>
<dbReference type="PANTHER" id="PTHR33744">
    <property type="entry name" value="CARBOHYDRATE DIACID REGULATOR"/>
    <property type="match status" value="1"/>
</dbReference>
<proteinExistence type="predicted"/>
<accession>A0ABT1INP7</accession>
<protein>
    <submittedName>
        <fullName evidence="3">PucR C-terminal helix-turn-helix domain-containing protein</fullName>
    </submittedName>
</protein>
<dbReference type="RefSeq" id="WP_253891635.1">
    <property type="nucleotide sequence ID" value="NZ_BAAAVB010000011.1"/>
</dbReference>
<dbReference type="InterPro" id="IPR058663">
    <property type="entry name" value="PucR-like_N"/>
</dbReference>
<feature type="domain" description="PucR-like N-terminal" evidence="2">
    <location>
        <begin position="15"/>
        <end position="180"/>
    </location>
</feature>
<organism evidence="3 4">
    <name type="scientific">Actinokineospora diospyrosa</name>
    <dbReference type="NCBI Taxonomy" id="103728"/>
    <lineage>
        <taxon>Bacteria</taxon>
        <taxon>Bacillati</taxon>
        <taxon>Actinomycetota</taxon>
        <taxon>Actinomycetes</taxon>
        <taxon>Pseudonocardiales</taxon>
        <taxon>Pseudonocardiaceae</taxon>
        <taxon>Actinokineospora</taxon>
    </lineage>
</organism>
<comment type="caution">
    <text evidence="3">The sequence shown here is derived from an EMBL/GenBank/DDBJ whole genome shotgun (WGS) entry which is preliminary data.</text>
</comment>
<dbReference type="Pfam" id="PF25906">
    <property type="entry name" value="PucR-like_N"/>
    <property type="match status" value="1"/>
</dbReference>
<dbReference type="Pfam" id="PF13556">
    <property type="entry name" value="HTH_30"/>
    <property type="match status" value="1"/>
</dbReference>
<reference evidence="3 4" key="1">
    <citation type="submission" date="2022-06" db="EMBL/GenBank/DDBJ databases">
        <title>Genomic Encyclopedia of Archaeal and Bacterial Type Strains, Phase II (KMG-II): from individual species to whole genera.</title>
        <authorList>
            <person name="Goeker M."/>
        </authorList>
    </citation>
    <scope>NUCLEOTIDE SEQUENCE [LARGE SCALE GENOMIC DNA]</scope>
    <source>
        <strain evidence="3 4">DSM 44255</strain>
    </source>
</reference>
<feature type="domain" description="PucR C-terminal helix-turn-helix" evidence="1">
    <location>
        <begin position="355"/>
        <end position="408"/>
    </location>
</feature>
<dbReference type="InterPro" id="IPR042070">
    <property type="entry name" value="PucR_C-HTH_sf"/>
</dbReference>
<evidence type="ECO:0000313" key="4">
    <source>
        <dbReference type="Proteomes" id="UP001205185"/>
    </source>
</evidence>
<evidence type="ECO:0000259" key="1">
    <source>
        <dbReference type="Pfam" id="PF13556"/>
    </source>
</evidence>
<dbReference type="Gene3D" id="1.10.10.2840">
    <property type="entry name" value="PucR C-terminal helix-turn-helix domain"/>
    <property type="match status" value="1"/>
</dbReference>
<evidence type="ECO:0000259" key="2">
    <source>
        <dbReference type="Pfam" id="PF25906"/>
    </source>
</evidence>
<keyword evidence="4" id="KW-1185">Reference proteome</keyword>